<dbReference type="Pfam" id="PF15350">
    <property type="entry name" value="ETAA1"/>
    <property type="match status" value="1"/>
</dbReference>
<dbReference type="OrthoDB" id="9378993at2759"/>
<feature type="region of interest" description="Disordered" evidence="1">
    <location>
        <begin position="427"/>
        <end position="448"/>
    </location>
</feature>
<dbReference type="GO" id="GO:0043596">
    <property type="term" value="C:nuclear replication fork"/>
    <property type="evidence" value="ECO:0007669"/>
    <property type="project" value="TreeGrafter"/>
</dbReference>
<dbReference type="GO" id="GO:0043539">
    <property type="term" value="F:protein serine/threonine kinase activator activity"/>
    <property type="evidence" value="ECO:0007669"/>
    <property type="project" value="TreeGrafter"/>
</dbReference>
<dbReference type="CTD" id="558278"/>
<keyword evidence="2" id="KW-1185">Reference proteome</keyword>
<name>A0A6P7MSL4_BETSP</name>
<dbReference type="InterPro" id="IPR029406">
    <property type="entry name" value="ETAA1"/>
</dbReference>
<dbReference type="InParanoid" id="A0A6P7MSL4"/>
<feature type="region of interest" description="Disordered" evidence="1">
    <location>
        <begin position="253"/>
        <end position="292"/>
    </location>
</feature>
<gene>
    <name evidence="3" type="primary">etaa1a</name>
</gene>
<reference evidence="3" key="1">
    <citation type="submission" date="2025-08" db="UniProtKB">
        <authorList>
            <consortium name="RefSeq"/>
        </authorList>
    </citation>
    <scope>IDENTIFICATION</scope>
</reference>
<dbReference type="PANTHER" id="PTHR16434">
    <property type="entry name" value="EWING'S TUMOR-ASSOCIATED ANTIGEN 1 ETAA1"/>
    <property type="match status" value="1"/>
</dbReference>
<dbReference type="GO" id="GO:2000001">
    <property type="term" value="P:regulation of DNA damage checkpoint"/>
    <property type="evidence" value="ECO:0007669"/>
    <property type="project" value="TreeGrafter"/>
</dbReference>
<feature type="region of interest" description="Disordered" evidence="1">
    <location>
        <begin position="510"/>
        <end position="531"/>
    </location>
</feature>
<dbReference type="KEGG" id="bspl:114857514"/>
<protein>
    <submittedName>
        <fullName evidence="3">Ewing's tumor-associated antigen 1 isoform X1</fullName>
    </submittedName>
</protein>
<feature type="region of interest" description="Disordered" evidence="1">
    <location>
        <begin position="1"/>
        <end position="120"/>
    </location>
</feature>
<sequence length="621" mass="67087">MTRSRRQFVPPPGSARSPLDQQVYRSKPNRLSRSFRQTQATAELGSPRSQKSGSETNRPQTDLLVPVSLLGPDLKTPTRTSRSGAAAALSESPHNDSDFQQDIVWDAGSPLPGRPGNKGKTAAAGVVDISEIVSKIAPKHGRPRVAEPTLQQWIGDSATIPCTPDVRVPKPRKKSPRLAGVDDLLKLAKQFDLNMFHRDEEDADDVLLKEPSNRNRLAAACGPGAGVQVNLDLHMEDDLDFLFDGPTQHVSGTISQVSAAQPSPLTPAAPGDPSSHGPGSEDMSAGDDWDDDDLLNDSLVIEMTQNPQNFVALNHCSTQNSASSLTPVHIRVSGGEKFDQPEKITRQRASFKLEPNLNFSFGRKDTWTSTNVDSEPVDKDTGLSWISSSLGFSIKARSQQRCQLMSEPQLPLFSGASCGSRSAAAASASNTEPIQSFPKEDGGATPSVSDFLDEDLDSFFSTDLVWDDPADDSLLCEVCEDLENQTQSRESIKTTFPDVQVSKERAALQPSNRTWNKQTQHPAPAGSSASVSAGVHVKDSFKSSQTKITSGSIISSSSRVQSALAASKNQFSFKKPNNPVPAVTNKVLSKCSAAEIELKKQQAMERRRQRLKAAQNLRAAT</sequence>
<evidence type="ECO:0000313" key="2">
    <source>
        <dbReference type="Proteomes" id="UP000515150"/>
    </source>
</evidence>
<feature type="compositionally biased region" description="Polar residues" evidence="1">
    <location>
        <begin position="19"/>
        <end position="60"/>
    </location>
</feature>
<evidence type="ECO:0000256" key="1">
    <source>
        <dbReference type="SAM" id="MobiDB-lite"/>
    </source>
</evidence>
<dbReference type="GeneID" id="114857514"/>
<feature type="compositionally biased region" description="Polar residues" evidence="1">
    <location>
        <begin position="510"/>
        <end position="521"/>
    </location>
</feature>
<proteinExistence type="predicted"/>
<dbReference type="GO" id="GO:0006974">
    <property type="term" value="P:DNA damage response"/>
    <property type="evidence" value="ECO:0007669"/>
    <property type="project" value="TreeGrafter"/>
</dbReference>
<feature type="compositionally biased region" description="Low complexity" evidence="1">
    <location>
        <begin position="522"/>
        <end position="531"/>
    </location>
</feature>
<dbReference type="AlphaFoldDB" id="A0A6P7MSL4"/>
<feature type="compositionally biased region" description="Polar residues" evidence="1">
    <location>
        <begin position="253"/>
        <end position="263"/>
    </location>
</feature>
<dbReference type="RefSeq" id="XP_029009896.1">
    <property type="nucleotide sequence ID" value="XM_029154063.3"/>
</dbReference>
<organism evidence="2 3">
    <name type="scientific">Betta splendens</name>
    <name type="common">Siamese fighting fish</name>
    <dbReference type="NCBI Taxonomy" id="158456"/>
    <lineage>
        <taxon>Eukaryota</taxon>
        <taxon>Metazoa</taxon>
        <taxon>Chordata</taxon>
        <taxon>Craniata</taxon>
        <taxon>Vertebrata</taxon>
        <taxon>Euteleostomi</taxon>
        <taxon>Actinopterygii</taxon>
        <taxon>Neopterygii</taxon>
        <taxon>Teleostei</taxon>
        <taxon>Neoteleostei</taxon>
        <taxon>Acanthomorphata</taxon>
        <taxon>Anabantaria</taxon>
        <taxon>Anabantiformes</taxon>
        <taxon>Anabantoidei</taxon>
        <taxon>Osphronemidae</taxon>
        <taxon>Betta</taxon>
    </lineage>
</organism>
<dbReference type="GO" id="GO:0031297">
    <property type="term" value="P:replication fork processing"/>
    <property type="evidence" value="ECO:0007669"/>
    <property type="project" value="TreeGrafter"/>
</dbReference>
<accession>A0A6P7MSL4</accession>
<dbReference type="FunCoup" id="A0A6P7MSL4">
    <property type="interactions" value="1047"/>
</dbReference>
<dbReference type="Proteomes" id="UP000515150">
    <property type="component" value="Chromosome 1"/>
</dbReference>
<evidence type="ECO:0000313" key="3">
    <source>
        <dbReference type="RefSeq" id="XP_029009896.1"/>
    </source>
</evidence>
<dbReference type="PANTHER" id="PTHR16434:SF4">
    <property type="entry name" value="ETAA1 ACTIVATOR OF ATR KINASE"/>
    <property type="match status" value="1"/>
</dbReference>